<gene>
    <name evidence="2" type="ORF">Rhe02_60450</name>
</gene>
<dbReference type="AlphaFoldDB" id="A0A8J3VJG7"/>
<dbReference type="EMBL" id="BONY01000043">
    <property type="protein sequence ID" value="GIH07978.1"/>
    <property type="molecule type" value="Genomic_DNA"/>
</dbReference>
<dbReference type="SMART" id="SM00331">
    <property type="entry name" value="PP2C_SIG"/>
    <property type="match status" value="1"/>
</dbReference>
<dbReference type="SUPFAM" id="SSF81606">
    <property type="entry name" value="PP2C-like"/>
    <property type="match status" value="1"/>
</dbReference>
<dbReference type="InterPro" id="IPR001932">
    <property type="entry name" value="PPM-type_phosphatase-like_dom"/>
</dbReference>
<dbReference type="SUPFAM" id="SSF55874">
    <property type="entry name" value="ATPase domain of HSP90 chaperone/DNA topoisomerase II/histidine kinase"/>
    <property type="match status" value="1"/>
</dbReference>
<evidence type="ECO:0000259" key="1">
    <source>
        <dbReference type="SMART" id="SM00331"/>
    </source>
</evidence>
<dbReference type="InterPro" id="IPR039248">
    <property type="entry name" value="Ptase_RsbX"/>
</dbReference>
<proteinExistence type="predicted"/>
<protein>
    <submittedName>
        <fullName evidence="2">TorS-related protein</fullName>
    </submittedName>
</protein>
<dbReference type="CDD" id="cd16934">
    <property type="entry name" value="HATPase_RsbT-like"/>
    <property type="match status" value="1"/>
</dbReference>
<comment type="caution">
    <text evidence="2">The sequence shown here is derived from an EMBL/GenBank/DDBJ whole genome shotgun (WGS) entry which is preliminary data.</text>
</comment>
<dbReference type="Proteomes" id="UP000612899">
    <property type="component" value="Unassembled WGS sequence"/>
</dbReference>
<accession>A0A8J3VJG7</accession>
<dbReference type="Pfam" id="PF13581">
    <property type="entry name" value="HATPase_c_2"/>
    <property type="match status" value="1"/>
</dbReference>
<dbReference type="Gene3D" id="3.60.40.10">
    <property type="entry name" value="PPM-type phosphatase domain"/>
    <property type="match status" value="1"/>
</dbReference>
<keyword evidence="3" id="KW-1185">Reference proteome</keyword>
<evidence type="ECO:0000313" key="3">
    <source>
        <dbReference type="Proteomes" id="UP000612899"/>
    </source>
</evidence>
<dbReference type="PANTHER" id="PTHR35801:SF1">
    <property type="entry name" value="PHOSPHOSERINE PHOSPHATASE RSBX"/>
    <property type="match status" value="1"/>
</dbReference>
<reference evidence="2" key="1">
    <citation type="submission" date="2021-01" db="EMBL/GenBank/DDBJ databases">
        <title>Whole genome shotgun sequence of Rhizocola hellebori NBRC 109834.</title>
        <authorList>
            <person name="Komaki H."/>
            <person name="Tamura T."/>
        </authorList>
    </citation>
    <scope>NUCLEOTIDE SEQUENCE</scope>
    <source>
        <strain evidence="2">NBRC 109834</strain>
    </source>
</reference>
<dbReference type="InterPro" id="IPR003594">
    <property type="entry name" value="HATPase_dom"/>
</dbReference>
<dbReference type="Pfam" id="PF07228">
    <property type="entry name" value="SpoIIE"/>
    <property type="match status" value="1"/>
</dbReference>
<dbReference type="PANTHER" id="PTHR35801">
    <property type="entry name" value="PHOSPHOSERINE PHOSPHATASE RSBX"/>
    <property type="match status" value="1"/>
</dbReference>
<dbReference type="InterPro" id="IPR036457">
    <property type="entry name" value="PPM-type-like_dom_sf"/>
</dbReference>
<dbReference type="Gene3D" id="3.30.565.10">
    <property type="entry name" value="Histidine kinase-like ATPase, C-terminal domain"/>
    <property type="match status" value="1"/>
</dbReference>
<dbReference type="InterPro" id="IPR036890">
    <property type="entry name" value="HATPase_C_sf"/>
</dbReference>
<evidence type="ECO:0000313" key="2">
    <source>
        <dbReference type="EMBL" id="GIH07978.1"/>
    </source>
</evidence>
<name>A0A8J3VJG7_9ACTN</name>
<feature type="domain" description="PPM-type phosphatase" evidence="1">
    <location>
        <begin position="160"/>
        <end position="336"/>
    </location>
</feature>
<sequence length="338" mass="35741">MGPVSSVTPVPSWFRFDEESVVGAARRYAVEVAQALQLSERKVADLAIVVTELGTNLIKHATEGVLLVRPVREVDNAGLEVVSVDAGPGIADLTRFHRDGHTTAGSLGIGLGAVARLADRYDVYSTPGRGTVLIAQMWQQQKDPPSAWAEGLTRPMTGEHVTGDGYAIRREGNRSQVLVCDGLGHGPLAAAATQAALHIFGSAPMENPAALVNRLHRGLSHTRGAALLVAQIDPDEALIRVCGLGNIAGTILNGHERRGVVSMPGIAGHGKATIREFEYPCTPHSLLVAHSDGVSDKWSLDGYPGLESRSPLLIAATVLRDAGVRRDDACVLAARTHP</sequence>
<organism evidence="2 3">
    <name type="scientific">Rhizocola hellebori</name>
    <dbReference type="NCBI Taxonomy" id="1392758"/>
    <lineage>
        <taxon>Bacteria</taxon>
        <taxon>Bacillati</taxon>
        <taxon>Actinomycetota</taxon>
        <taxon>Actinomycetes</taxon>
        <taxon>Micromonosporales</taxon>
        <taxon>Micromonosporaceae</taxon>
        <taxon>Rhizocola</taxon>
    </lineage>
</organism>